<evidence type="ECO:0000256" key="1">
    <source>
        <dbReference type="SAM" id="Phobius"/>
    </source>
</evidence>
<accession>H9UHS4</accession>
<protein>
    <submittedName>
        <fullName evidence="2">Uncharacterized protein</fullName>
    </submittedName>
</protein>
<evidence type="ECO:0000313" key="3">
    <source>
        <dbReference type="Proteomes" id="UP000007383"/>
    </source>
</evidence>
<name>H9UHS4_SPIAZ</name>
<dbReference type="AlphaFoldDB" id="H9UHS4"/>
<feature type="transmembrane region" description="Helical" evidence="1">
    <location>
        <begin position="43"/>
        <end position="64"/>
    </location>
</feature>
<evidence type="ECO:0000313" key="2">
    <source>
        <dbReference type="EMBL" id="AFG37067.1"/>
    </source>
</evidence>
<feature type="transmembrane region" description="Helical" evidence="1">
    <location>
        <begin position="94"/>
        <end position="114"/>
    </location>
</feature>
<organism evidence="2 3">
    <name type="scientific">Spirochaeta africana (strain ATCC 700263 / DSM 8902 / Z-7692)</name>
    <dbReference type="NCBI Taxonomy" id="889378"/>
    <lineage>
        <taxon>Bacteria</taxon>
        <taxon>Pseudomonadati</taxon>
        <taxon>Spirochaetota</taxon>
        <taxon>Spirochaetia</taxon>
        <taxon>Spirochaetales</taxon>
        <taxon>Spirochaetaceae</taxon>
        <taxon>Spirochaeta</taxon>
    </lineage>
</organism>
<keyword evidence="1" id="KW-0472">Membrane</keyword>
<keyword evidence="1" id="KW-0812">Transmembrane</keyword>
<dbReference type="STRING" id="889378.Spiaf_0979"/>
<dbReference type="RefSeq" id="WP_014455062.1">
    <property type="nucleotide sequence ID" value="NC_017098.1"/>
</dbReference>
<keyword evidence="1" id="KW-1133">Transmembrane helix</keyword>
<dbReference type="HOGENOM" id="CLU_1081447_0_0_12"/>
<dbReference type="EMBL" id="CP003282">
    <property type="protein sequence ID" value="AFG37067.1"/>
    <property type="molecule type" value="Genomic_DNA"/>
</dbReference>
<dbReference type="Proteomes" id="UP000007383">
    <property type="component" value="Chromosome"/>
</dbReference>
<dbReference type="PATRIC" id="fig|889378.3.peg.983"/>
<feature type="transmembrane region" description="Helical" evidence="1">
    <location>
        <begin position="234"/>
        <end position="256"/>
    </location>
</feature>
<keyword evidence="3" id="KW-1185">Reference proteome</keyword>
<reference evidence="3" key="1">
    <citation type="journal article" date="2013" name="Stand. Genomic Sci.">
        <title>Complete genome sequence of the halophilic bacterium Spirochaeta africana type strain (Z-7692(T)) from the alkaline Lake Magadi in the East African Rift.</title>
        <authorList>
            <person name="Liolos K."/>
            <person name="Abt B."/>
            <person name="Scheuner C."/>
            <person name="Teshima H."/>
            <person name="Held B."/>
            <person name="Lapidus A."/>
            <person name="Nolan M."/>
            <person name="Lucas S."/>
            <person name="Deshpande S."/>
            <person name="Cheng J.F."/>
            <person name="Tapia R."/>
            <person name="Goodwin L.A."/>
            <person name="Pitluck S."/>
            <person name="Pagani I."/>
            <person name="Ivanova N."/>
            <person name="Mavromatis K."/>
            <person name="Mikhailova N."/>
            <person name="Huntemann M."/>
            <person name="Pati A."/>
            <person name="Chen A."/>
            <person name="Palaniappan K."/>
            <person name="Land M."/>
            <person name="Rohde M."/>
            <person name="Tindall B.J."/>
            <person name="Detter J.C."/>
            <person name="Goker M."/>
            <person name="Bristow J."/>
            <person name="Eisen J.A."/>
            <person name="Markowitz V."/>
            <person name="Hugenholtz P."/>
            <person name="Woyke T."/>
            <person name="Klenk H.P."/>
            <person name="Kyrpides N.C."/>
        </authorList>
    </citation>
    <scope>NUCLEOTIDE SEQUENCE</scope>
    <source>
        <strain evidence="3">ATCC 700263 / DSM 8902 / Z-7692</strain>
    </source>
</reference>
<sequence length="257" mass="27914">MISYLLVNLAVPWLSPAARLAAVAYLPLLYLRSGISRRPLYAAWRYVALFGGVLLAVQLVGALLAARTSIPSGQADTAFWTTVWFLLQPNIRTTLLMTLPGYALFLSLGIWLLRTIPAAELQEKLLRSLPDWPGFRQVSAVAGLAFGLFLRLRGISLAIHEALVLRSVGRTRLRSARNRAIGLTRMGTELALGTAEALILRGYGQSTAATDTTARRAAGRAAGRTAGRAARHAVSLWLSLLPLLLLAAVDILYTFIR</sequence>
<feature type="transmembrane region" description="Helical" evidence="1">
    <location>
        <begin position="13"/>
        <end position="31"/>
    </location>
</feature>
<gene>
    <name evidence="2" type="ordered locus">Spiaf_0979</name>
</gene>
<proteinExistence type="predicted"/>
<dbReference type="KEGG" id="sfc:Spiaf_0979"/>